<feature type="transmembrane region" description="Helical" evidence="1">
    <location>
        <begin position="195"/>
        <end position="212"/>
    </location>
</feature>
<gene>
    <name evidence="2" type="ORF">QQF64_000977</name>
</gene>
<keyword evidence="3" id="KW-1185">Reference proteome</keyword>
<name>A0ABR3NZ36_9TELE</name>
<evidence type="ECO:0000313" key="2">
    <source>
        <dbReference type="EMBL" id="KAL1282174.1"/>
    </source>
</evidence>
<evidence type="ECO:0000256" key="1">
    <source>
        <dbReference type="SAM" id="Phobius"/>
    </source>
</evidence>
<proteinExistence type="predicted"/>
<sequence>MAAWHEGGYSPPNTKEGLGDTHLQRAAIVKTRQQQQHLLLYSSLFPTIHLTEDSQVHDKSLPSGSLAKFQWEKTFFLLIPKPEGECDKRGKMPRRKQEQPKRLPSRYLHLQMEELEHCADLGSPLQSDGRVCVRLGGSPPYRNGGSLAPFHSSMIIMTLAGLGLENIGLRGKENEGRFPFRSWHLICKGKICQEYPLLLLLLVLLLFFLPPAPPT</sequence>
<comment type="caution">
    <text evidence="2">The sequence shown here is derived from an EMBL/GenBank/DDBJ whole genome shotgun (WGS) entry which is preliminary data.</text>
</comment>
<evidence type="ECO:0000313" key="3">
    <source>
        <dbReference type="Proteomes" id="UP001558613"/>
    </source>
</evidence>
<reference evidence="2 3" key="1">
    <citation type="submission" date="2023-09" db="EMBL/GenBank/DDBJ databases">
        <authorList>
            <person name="Wang M."/>
        </authorList>
    </citation>
    <scope>NUCLEOTIDE SEQUENCE [LARGE SCALE GENOMIC DNA]</scope>
    <source>
        <strain evidence="2">GT-2023</strain>
        <tissue evidence="2">Liver</tissue>
    </source>
</reference>
<accession>A0ABR3NZ36</accession>
<keyword evidence="1" id="KW-0472">Membrane</keyword>
<dbReference type="EMBL" id="JAYMGO010000001">
    <property type="protein sequence ID" value="KAL1282174.1"/>
    <property type="molecule type" value="Genomic_DNA"/>
</dbReference>
<organism evidence="2 3">
    <name type="scientific">Cirrhinus molitorella</name>
    <name type="common">mud carp</name>
    <dbReference type="NCBI Taxonomy" id="172907"/>
    <lineage>
        <taxon>Eukaryota</taxon>
        <taxon>Metazoa</taxon>
        <taxon>Chordata</taxon>
        <taxon>Craniata</taxon>
        <taxon>Vertebrata</taxon>
        <taxon>Euteleostomi</taxon>
        <taxon>Actinopterygii</taxon>
        <taxon>Neopterygii</taxon>
        <taxon>Teleostei</taxon>
        <taxon>Ostariophysi</taxon>
        <taxon>Cypriniformes</taxon>
        <taxon>Cyprinidae</taxon>
        <taxon>Labeoninae</taxon>
        <taxon>Labeonini</taxon>
        <taxon>Cirrhinus</taxon>
    </lineage>
</organism>
<keyword evidence="1" id="KW-0812">Transmembrane</keyword>
<keyword evidence="1" id="KW-1133">Transmembrane helix</keyword>
<dbReference type="Proteomes" id="UP001558613">
    <property type="component" value="Unassembled WGS sequence"/>
</dbReference>
<protein>
    <submittedName>
        <fullName evidence="2">Uncharacterized protein</fullName>
    </submittedName>
</protein>